<evidence type="ECO:0008006" key="4">
    <source>
        <dbReference type="Google" id="ProtNLM"/>
    </source>
</evidence>
<dbReference type="CDD" id="cd06223">
    <property type="entry name" value="PRTases_typeI"/>
    <property type="match status" value="1"/>
</dbReference>
<reference evidence="2" key="2">
    <citation type="submission" date="2020-09" db="EMBL/GenBank/DDBJ databases">
        <authorList>
            <person name="Sun Q."/>
            <person name="Zhou Y."/>
        </authorList>
    </citation>
    <scope>NUCLEOTIDE SEQUENCE</scope>
    <source>
        <strain evidence="2">CGMCC 1.16134</strain>
    </source>
</reference>
<dbReference type="PANTHER" id="PTHR47505">
    <property type="entry name" value="DNA UTILIZATION PROTEIN YHGH"/>
    <property type="match status" value="1"/>
</dbReference>
<comment type="similarity">
    <text evidence="1">Belongs to the ComF/GntX family.</text>
</comment>
<dbReference type="InterPro" id="IPR000836">
    <property type="entry name" value="PRTase_dom"/>
</dbReference>
<dbReference type="PANTHER" id="PTHR47505:SF1">
    <property type="entry name" value="DNA UTILIZATION PROTEIN YHGH"/>
    <property type="match status" value="1"/>
</dbReference>
<keyword evidence="3" id="KW-1185">Reference proteome</keyword>
<organism evidence="2 3">
    <name type="scientific">Paenibacillus albidus</name>
    <dbReference type="NCBI Taxonomy" id="2041023"/>
    <lineage>
        <taxon>Bacteria</taxon>
        <taxon>Bacillati</taxon>
        <taxon>Bacillota</taxon>
        <taxon>Bacilli</taxon>
        <taxon>Bacillales</taxon>
        <taxon>Paenibacillaceae</taxon>
        <taxon>Paenibacillus</taxon>
    </lineage>
</organism>
<dbReference type="InterPro" id="IPR051910">
    <property type="entry name" value="ComF/GntX_DNA_util-trans"/>
</dbReference>
<dbReference type="InterPro" id="IPR029057">
    <property type="entry name" value="PRTase-like"/>
</dbReference>
<accession>A0A917FIP5</accession>
<dbReference type="Proteomes" id="UP000637643">
    <property type="component" value="Unassembled WGS sequence"/>
</dbReference>
<proteinExistence type="inferred from homology"/>
<dbReference type="AlphaFoldDB" id="A0A917FIP5"/>
<dbReference type="RefSeq" id="WP_189027237.1">
    <property type="nucleotide sequence ID" value="NZ_BMKR01000014.1"/>
</dbReference>
<dbReference type="Gene3D" id="3.40.50.2020">
    <property type="match status" value="1"/>
</dbReference>
<evidence type="ECO:0000256" key="1">
    <source>
        <dbReference type="ARBA" id="ARBA00008007"/>
    </source>
</evidence>
<evidence type="ECO:0000313" key="2">
    <source>
        <dbReference type="EMBL" id="GGF87530.1"/>
    </source>
</evidence>
<reference evidence="2" key="1">
    <citation type="journal article" date="2014" name="Int. J. Syst. Evol. Microbiol.">
        <title>Complete genome sequence of Corynebacterium casei LMG S-19264T (=DSM 44701T), isolated from a smear-ripened cheese.</title>
        <authorList>
            <consortium name="US DOE Joint Genome Institute (JGI-PGF)"/>
            <person name="Walter F."/>
            <person name="Albersmeier A."/>
            <person name="Kalinowski J."/>
            <person name="Ruckert C."/>
        </authorList>
    </citation>
    <scope>NUCLEOTIDE SEQUENCE</scope>
    <source>
        <strain evidence="2">CGMCC 1.16134</strain>
    </source>
</reference>
<gene>
    <name evidence="2" type="ORF">GCM10010912_36040</name>
</gene>
<evidence type="ECO:0000313" key="3">
    <source>
        <dbReference type="Proteomes" id="UP000637643"/>
    </source>
</evidence>
<dbReference type="SUPFAM" id="SSF53271">
    <property type="entry name" value="PRTase-like"/>
    <property type="match status" value="1"/>
</dbReference>
<dbReference type="EMBL" id="BMKR01000014">
    <property type="protein sequence ID" value="GGF87530.1"/>
    <property type="molecule type" value="Genomic_DNA"/>
</dbReference>
<name>A0A917FIP5_9BACL</name>
<sequence length="300" mass="32980">MNIKPLAWLKGAQSLLAPSNPICLSCGKRARLSTRLPAICTACAAAIPWITRPRCRKCGRATGCPDCSRSGEPSPIVCNRSAVAYTADMRDWLGKYKYRGNERYAPLLGTMLDRAYDMLAAQMEQATQDPLLPACLCPGPARTGWPIAVRWLKRQPVSTAASSWQADLLIPVPVSNARLDERGFNQAERLADVLSRLRGIPQLPLLVRTHHTAKQSFKSRAERLADMKHVFAENPDPAIRPMLEAVVNANGPLRRPLRIIIVDDIYTTGSTIRACALVVGHLAAEKGYGAEIYSLTWARS</sequence>
<comment type="caution">
    <text evidence="2">The sequence shown here is derived from an EMBL/GenBank/DDBJ whole genome shotgun (WGS) entry which is preliminary data.</text>
</comment>
<protein>
    <recommendedName>
        <fullName evidence="4">ComF family protein</fullName>
    </recommendedName>
</protein>